<comment type="caution">
    <text evidence="2">The sequence shown here is derived from an EMBL/GenBank/DDBJ whole genome shotgun (WGS) entry which is preliminary data.</text>
</comment>
<sequence>MGELYDDRRQEPRYATSGIYYVESSGRGNPGKILDLSVNGAMLEQVEGQALNSGSRVNVVLSLPGQPEFVADVLIQHIVNGRIGVEFYDMSPEHFSTLAKLIDQHQRSR</sequence>
<dbReference type="Pfam" id="PF07238">
    <property type="entry name" value="PilZ"/>
    <property type="match status" value="1"/>
</dbReference>
<evidence type="ECO:0000259" key="1">
    <source>
        <dbReference type="Pfam" id="PF07238"/>
    </source>
</evidence>
<dbReference type="Gene3D" id="2.40.10.220">
    <property type="entry name" value="predicted glycosyltransferase like domains"/>
    <property type="match status" value="1"/>
</dbReference>
<proteinExistence type="predicted"/>
<feature type="domain" description="PilZ" evidence="1">
    <location>
        <begin position="7"/>
        <end position="103"/>
    </location>
</feature>
<accession>A0ABT1QYU7</accession>
<dbReference type="RefSeq" id="WP_255916633.1">
    <property type="nucleotide sequence ID" value="NZ_JANFQO010000030.1"/>
</dbReference>
<evidence type="ECO:0000313" key="3">
    <source>
        <dbReference type="Proteomes" id="UP001165498"/>
    </source>
</evidence>
<dbReference type="Proteomes" id="UP001165498">
    <property type="component" value="Unassembled WGS sequence"/>
</dbReference>
<dbReference type="EMBL" id="JANFQO010000030">
    <property type="protein sequence ID" value="MCQ4167448.1"/>
    <property type="molecule type" value="Genomic_DNA"/>
</dbReference>
<organism evidence="2 3">
    <name type="scientific">Tahibacter harae</name>
    <dbReference type="NCBI Taxonomy" id="2963937"/>
    <lineage>
        <taxon>Bacteria</taxon>
        <taxon>Pseudomonadati</taxon>
        <taxon>Pseudomonadota</taxon>
        <taxon>Gammaproteobacteria</taxon>
        <taxon>Lysobacterales</taxon>
        <taxon>Rhodanobacteraceae</taxon>
        <taxon>Tahibacter</taxon>
    </lineage>
</organism>
<dbReference type="InterPro" id="IPR009875">
    <property type="entry name" value="PilZ_domain"/>
</dbReference>
<evidence type="ECO:0000313" key="2">
    <source>
        <dbReference type="EMBL" id="MCQ4167448.1"/>
    </source>
</evidence>
<name>A0ABT1QYU7_9GAMM</name>
<reference evidence="2" key="1">
    <citation type="submission" date="2022-07" db="EMBL/GenBank/DDBJ databases">
        <title>Tahibacter sp., a new gammaproteobacterium isolated from the silt sample collected at pig farm.</title>
        <authorList>
            <person name="Chen H."/>
        </authorList>
    </citation>
    <scope>NUCLEOTIDE SEQUENCE</scope>
    <source>
        <strain evidence="2">P2K</strain>
    </source>
</reference>
<gene>
    <name evidence="2" type="ORF">NM961_22255</name>
</gene>
<protein>
    <submittedName>
        <fullName evidence="2">PilZ domain-containing protein</fullName>
    </submittedName>
</protein>
<keyword evidence="3" id="KW-1185">Reference proteome</keyword>
<dbReference type="SUPFAM" id="SSF141371">
    <property type="entry name" value="PilZ domain-like"/>
    <property type="match status" value="1"/>
</dbReference>